<comment type="caution">
    <text evidence="3">The sequence shown here is derived from an EMBL/GenBank/DDBJ whole genome shotgun (WGS) entry which is preliminary data.</text>
</comment>
<keyword evidence="4" id="KW-1185">Reference proteome</keyword>
<name>A0ABT8HQI7_9BACL</name>
<evidence type="ECO:0008006" key="5">
    <source>
        <dbReference type="Google" id="ProtNLM"/>
    </source>
</evidence>
<feature type="signal peptide" evidence="2">
    <location>
        <begin position="1"/>
        <end position="23"/>
    </location>
</feature>
<evidence type="ECO:0000313" key="4">
    <source>
        <dbReference type="Proteomes" id="UP001172721"/>
    </source>
</evidence>
<accession>A0ABT8HQI7</accession>
<protein>
    <recommendedName>
        <fullName evidence="5">Lipoprotein</fullName>
    </recommendedName>
</protein>
<organism evidence="3 4">
    <name type="scientific">Fictibacillus fluitans</name>
    <dbReference type="NCBI Taxonomy" id="3058422"/>
    <lineage>
        <taxon>Bacteria</taxon>
        <taxon>Bacillati</taxon>
        <taxon>Bacillota</taxon>
        <taxon>Bacilli</taxon>
        <taxon>Bacillales</taxon>
        <taxon>Fictibacillaceae</taxon>
        <taxon>Fictibacillus</taxon>
    </lineage>
</organism>
<dbReference type="EMBL" id="JAUHTR010000001">
    <property type="protein sequence ID" value="MDN4523035.1"/>
    <property type="molecule type" value="Genomic_DNA"/>
</dbReference>
<dbReference type="PROSITE" id="PS51257">
    <property type="entry name" value="PROKAR_LIPOPROTEIN"/>
    <property type="match status" value="1"/>
</dbReference>
<dbReference type="Proteomes" id="UP001172721">
    <property type="component" value="Unassembled WGS sequence"/>
</dbReference>
<evidence type="ECO:0000256" key="2">
    <source>
        <dbReference type="SAM" id="SignalP"/>
    </source>
</evidence>
<sequence>MKKILVVWVALCCAVLSGCGITAGESPKTSAQSSEQNTKTTSHSSEQKTKPAVKKSTSKKATPSEVPEAGETITGVWLATGKQDGVSSNWYFNNRQLTVNYVYHFSYAIATNKDSHGYTVVTIKNSQGKQQHALLLKRNGSNFKGITAEGEAYNKYLADGTVPEGQIIEFAVQKNAWGSMDEAINFYENTYKNTNNEISKEILWENYRRDLWSLVKEGTSGNKITLHWTNIGGAGGSYNQFVKKDETTEITLFDGNAQYPNHPTIRYTVRNSDYKVIKRLRQ</sequence>
<feature type="chain" id="PRO_5045135817" description="Lipoprotein" evidence="2">
    <location>
        <begin position="24"/>
        <end position="282"/>
    </location>
</feature>
<feature type="compositionally biased region" description="Polar residues" evidence="1">
    <location>
        <begin position="27"/>
        <end position="44"/>
    </location>
</feature>
<evidence type="ECO:0000313" key="3">
    <source>
        <dbReference type="EMBL" id="MDN4523035.1"/>
    </source>
</evidence>
<evidence type="ECO:0000256" key="1">
    <source>
        <dbReference type="SAM" id="MobiDB-lite"/>
    </source>
</evidence>
<proteinExistence type="predicted"/>
<feature type="region of interest" description="Disordered" evidence="1">
    <location>
        <begin position="24"/>
        <end position="67"/>
    </location>
</feature>
<reference evidence="3" key="1">
    <citation type="submission" date="2023-07" db="EMBL/GenBank/DDBJ databases">
        <title>Fictibacillus sp. isolated from freshwater pond.</title>
        <authorList>
            <person name="Kirdat K."/>
            <person name="Bhat A."/>
            <person name="Mourya A."/>
            <person name="Yadav A."/>
        </authorList>
    </citation>
    <scope>NUCLEOTIDE SEQUENCE</scope>
    <source>
        <strain evidence="3">NE201</strain>
    </source>
</reference>
<keyword evidence="2" id="KW-0732">Signal</keyword>
<dbReference type="RefSeq" id="WP_301164102.1">
    <property type="nucleotide sequence ID" value="NZ_JAUHTR010000001.1"/>
</dbReference>
<gene>
    <name evidence="3" type="ORF">QYB97_01035</name>
</gene>